<dbReference type="KEGG" id="cyt:cce_1062"/>
<dbReference type="OrthoDB" id="9814580at2"/>
<comment type="subcellular location">
    <subcellularLocation>
        <location evidence="1">Cytoplasm</location>
    </subcellularLocation>
</comment>
<keyword evidence="9" id="KW-0067">ATP-binding</keyword>
<dbReference type="Pfam" id="PF01300">
    <property type="entry name" value="Sua5_yciO_yrdC"/>
    <property type="match status" value="1"/>
</dbReference>
<dbReference type="AlphaFoldDB" id="B1WTU7"/>
<evidence type="ECO:0000256" key="10">
    <source>
        <dbReference type="ARBA" id="ARBA00029774"/>
    </source>
</evidence>
<dbReference type="STRING" id="43989.cce_1062"/>
<keyword evidence="8" id="KW-0547">Nucleotide-binding</keyword>
<organism evidence="13 14">
    <name type="scientific">Crocosphaera subtropica (strain ATCC 51142 / BH68)</name>
    <name type="common">Cyanothece sp. (strain ATCC 51142)</name>
    <dbReference type="NCBI Taxonomy" id="43989"/>
    <lineage>
        <taxon>Bacteria</taxon>
        <taxon>Bacillati</taxon>
        <taxon>Cyanobacteriota</taxon>
        <taxon>Cyanophyceae</taxon>
        <taxon>Oscillatoriophycideae</taxon>
        <taxon>Chroococcales</taxon>
        <taxon>Aphanothecaceae</taxon>
        <taxon>Crocosphaera</taxon>
        <taxon>Crocosphaera subtropica</taxon>
    </lineage>
</organism>
<dbReference type="GO" id="GO:0005737">
    <property type="term" value="C:cytoplasm"/>
    <property type="evidence" value="ECO:0007669"/>
    <property type="project" value="UniProtKB-SubCell"/>
</dbReference>
<dbReference type="InterPro" id="IPR050156">
    <property type="entry name" value="TC-AMP_synthase_SUA5"/>
</dbReference>
<evidence type="ECO:0000256" key="9">
    <source>
        <dbReference type="ARBA" id="ARBA00022840"/>
    </source>
</evidence>
<evidence type="ECO:0000313" key="13">
    <source>
        <dbReference type="EMBL" id="ACB50413.1"/>
    </source>
</evidence>
<dbReference type="GO" id="GO:0005524">
    <property type="term" value="F:ATP binding"/>
    <property type="evidence" value="ECO:0007669"/>
    <property type="project" value="UniProtKB-KW"/>
</dbReference>
<dbReference type="GO" id="GO:0006450">
    <property type="term" value="P:regulation of translational fidelity"/>
    <property type="evidence" value="ECO:0007669"/>
    <property type="project" value="TreeGrafter"/>
</dbReference>
<dbReference type="HOGENOM" id="CLU_031397_3_2_3"/>
<comment type="catalytic activity">
    <reaction evidence="11">
        <text>L-threonine + hydrogencarbonate + ATP = L-threonylcarbamoyladenylate + diphosphate + H2O</text>
        <dbReference type="Rhea" id="RHEA:36407"/>
        <dbReference type="ChEBI" id="CHEBI:15377"/>
        <dbReference type="ChEBI" id="CHEBI:17544"/>
        <dbReference type="ChEBI" id="CHEBI:30616"/>
        <dbReference type="ChEBI" id="CHEBI:33019"/>
        <dbReference type="ChEBI" id="CHEBI:57926"/>
        <dbReference type="ChEBI" id="CHEBI:73682"/>
        <dbReference type="EC" id="2.7.7.87"/>
    </reaction>
</comment>
<dbReference type="EC" id="2.7.7.87" evidence="3"/>
<evidence type="ECO:0000256" key="11">
    <source>
        <dbReference type="ARBA" id="ARBA00048366"/>
    </source>
</evidence>
<dbReference type="GO" id="GO:0000049">
    <property type="term" value="F:tRNA binding"/>
    <property type="evidence" value="ECO:0007669"/>
    <property type="project" value="TreeGrafter"/>
</dbReference>
<name>B1WTU7_CROS5</name>
<dbReference type="InterPro" id="IPR017945">
    <property type="entry name" value="DHBP_synth_RibB-like_a/b_dom"/>
</dbReference>
<accession>B1WTU7</accession>
<dbReference type="Proteomes" id="UP000001203">
    <property type="component" value="Chromosome circular"/>
</dbReference>
<keyword evidence="7" id="KW-0548">Nucleotidyltransferase</keyword>
<dbReference type="PANTHER" id="PTHR17490">
    <property type="entry name" value="SUA5"/>
    <property type="match status" value="1"/>
</dbReference>
<dbReference type="PROSITE" id="PS51163">
    <property type="entry name" value="YRDC"/>
    <property type="match status" value="1"/>
</dbReference>
<evidence type="ECO:0000256" key="8">
    <source>
        <dbReference type="ARBA" id="ARBA00022741"/>
    </source>
</evidence>
<proteinExistence type="inferred from homology"/>
<reference evidence="13 14" key="1">
    <citation type="journal article" date="2008" name="Proc. Natl. Acad. Sci. U.S.A.">
        <title>The genome of Cyanothece 51142, a unicellular diazotrophic cyanobacterium important in the marine nitrogen cycle.</title>
        <authorList>
            <person name="Welsh E.A."/>
            <person name="Liberton M."/>
            <person name="Stoeckel J."/>
            <person name="Loh T."/>
            <person name="Elvitigala T."/>
            <person name="Wang C."/>
            <person name="Wollam A."/>
            <person name="Fulton R.S."/>
            <person name="Clifton S.W."/>
            <person name="Jacobs J.M."/>
            <person name="Aurora R."/>
            <person name="Ghosh B.K."/>
            <person name="Sherman L.A."/>
            <person name="Smith R.D."/>
            <person name="Wilson R.K."/>
            <person name="Pakrasi H.B."/>
        </authorList>
    </citation>
    <scope>NUCLEOTIDE SEQUENCE [LARGE SCALE GENOMIC DNA]</scope>
    <source>
        <strain evidence="14">ATCC 51142 / BH68</strain>
    </source>
</reference>
<sequence>MYRQQTAQILKANLQIVPTLIDYLEQGEVVLLPTDTVYTLVVNGLKPKAIAKLRKIKKFGQDQPLGILTRGNKAEEVAILNTSAKRMISHFPYPITMIVQAHPQLNREITQGFSKIFLSCPDPFIYDLVEQIPFPLVSATAKVGGEPIVSFDAAQRYFRDIIPLIVDGGRSRYGRRGTLIDFTVEYPTIMNFGPISVDDLRPLLPEIILPSHLMK</sequence>
<evidence type="ECO:0000256" key="3">
    <source>
        <dbReference type="ARBA" id="ARBA00012584"/>
    </source>
</evidence>
<dbReference type="InterPro" id="IPR006070">
    <property type="entry name" value="Sua5-like_dom"/>
</dbReference>
<dbReference type="SUPFAM" id="SSF55821">
    <property type="entry name" value="YrdC/RibB"/>
    <property type="match status" value="1"/>
</dbReference>
<dbReference type="eggNOG" id="COG0009">
    <property type="taxonomic scope" value="Bacteria"/>
</dbReference>
<evidence type="ECO:0000313" key="14">
    <source>
        <dbReference type="Proteomes" id="UP000001203"/>
    </source>
</evidence>
<keyword evidence="14" id="KW-1185">Reference proteome</keyword>
<evidence type="ECO:0000256" key="5">
    <source>
        <dbReference type="ARBA" id="ARBA00022679"/>
    </source>
</evidence>
<dbReference type="GO" id="GO:0008033">
    <property type="term" value="P:tRNA processing"/>
    <property type="evidence" value="ECO:0007669"/>
    <property type="project" value="UniProtKB-KW"/>
</dbReference>
<dbReference type="EMBL" id="CP000806">
    <property type="protein sequence ID" value="ACB50413.1"/>
    <property type="molecule type" value="Genomic_DNA"/>
</dbReference>
<dbReference type="GO" id="GO:0061710">
    <property type="term" value="F:L-threonylcarbamoyladenylate synthase"/>
    <property type="evidence" value="ECO:0007669"/>
    <property type="project" value="UniProtKB-EC"/>
</dbReference>
<evidence type="ECO:0000259" key="12">
    <source>
        <dbReference type="PROSITE" id="PS51163"/>
    </source>
</evidence>
<evidence type="ECO:0000256" key="4">
    <source>
        <dbReference type="ARBA" id="ARBA00022490"/>
    </source>
</evidence>
<keyword evidence="5" id="KW-0808">Transferase</keyword>
<evidence type="ECO:0000256" key="1">
    <source>
        <dbReference type="ARBA" id="ARBA00004496"/>
    </source>
</evidence>
<keyword evidence="6" id="KW-0819">tRNA processing</keyword>
<dbReference type="RefSeq" id="WP_009547044.1">
    <property type="nucleotide sequence ID" value="NC_010546.1"/>
</dbReference>
<protein>
    <recommendedName>
        <fullName evidence="10">L-threonylcarbamoyladenylate synthase</fullName>
        <ecNumber evidence="3">2.7.7.87</ecNumber>
    </recommendedName>
    <alternativeName>
        <fullName evidence="10">L-threonylcarbamoyladenylate synthase</fullName>
    </alternativeName>
</protein>
<evidence type="ECO:0000256" key="7">
    <source>
        <dbReference type="ARBA" id="ARBA00022695"/>
    </source>
</evidence>
<gene>
    <name evidence="13" type="ordered locus">cce_1062</name>
</gene>
<evidence type="ECO:0000256" key="6">
    <source>
        <dbReference type="ARBA" id="ARBA00022694"/>
    </source>
</evidence>
<keyword evidence="4" id="KW-0963">Cytoplasm</keyword>
<evidence type="ECO:0000256" key="2">
    <source>
        <dbReference type="ARBA" id="ARBA00007663"/>
    </source>
</evidence>
<dbReference type="GO" id="GO:0003725">
    <property type="term" value="F:double-stranded RNA binding"/>
    <property type="evidence" value="ECO:0007669"/>
    <property type="project" value="InterPro"/>
</dbReference>
<feature type="domain" description="YrdC-like" evidence="12">
    <location>
        <begin position="14"/>
        <end position="195"/>
    </location>
</feature>
<dbReference type="PANTHER" id="PTHR17490:SF16">
    <property type="entry name" value="THREONYLCARBAMOYL-AMP SYNTHASE"/>
    <property type="match status" value="1"/>
</dbReference>
<comment type="similarity">
    <text evidence="2">Belongs to the SUA5 family.</text>
</comment>
<dbReference type="Gene3D" id="3.90.870.10">
    <property type="entry name" value="DHBP synthase"/>
    <property type="match status" value="1"/>
</dbReference>